<organism evidence="1 2">
    <name type="scientific">Daphnia magna</name>
    <dbReference type="NCBI Taxonomy" id="35525"/>
    <lineage>
        <taxon>Eukaryota</taxon>
        <taxon>Metazoa</taxon>
        <taxon>Ecdysozoa</taxon>
        <taxon>Arthropoda</taxon>
        <taxon>Crustacea</taxon>
        <taxon>Branchiopoda</taxon>
        <taxon>Diplostraca</taxon>
        <taxon>Cladocera</taxon>
        <taxon>Anomopoda</taxon>
        <taxon>Daphniidae</taxon>
        <taxon>Daphnia</taxon>
    </lineage>
</organism>
<comment type="caution">
    <text evidence="1">The sequence shown here is derived from an EMBL/GenBank/DDBJ whole genome shotgun (WGS) entry which is preliminary data.</text>
</comment>
<reference evidence="1 2" key="1">
    <citation type="journal article" date="2023" name="Nucleic Acids Res.">
        <title>The hologenome of Daphnia magna reveals possible DNA methylation and microbiome-mediated evolution of the host genome.</title>
        <authorList>
            <person name="Chaturvedi A."/>
            <person name="Li X."/>
            <person name="Dhandapani V."/>
            <person name="Marshall H."/>
            <person name="Kissane S."/>
            <person name="Cuenca-Cambronero M."/>
            <person name="Asole G."/>
            <person name="Calvet F."/>
            <person name="Ruiz-Romero M."/>
            <person name="Marangio P."/>
            <person name="Guigo R."/>
            <person name="Rago D."/>
            <person name="Mirbahai L."/>
            <person name="Eastwood N."/>
            <person name="Colbourne J.K."/>
            <person name="Zhou J."/>
            <person name="Mallon E."/>
            <person name="Orsini L."/>
        </authorList>
    </citation>
    <scope>NUCLEOTIDE SEQUENCE [LARGE SCALE GENOMIC DNA]</scope>
    <source>
        <strain evidence="1">LRV0_1</strain>
    </source>
</reference>
<gene>
    <name evidence="1" type="ORF">OUZ56_021141</name>
</gene>
<name>A0ABQ9ZHY6_9CRUS</name>
<evidence type="ECO:0000313" key="1">
    <source>
        <dbReference type="EMBL" id="KAK4012039.1"/>
    </source>
</evidence>
<accession>A0ABQ9ZHY6</accession>
<sequence>MVGVNWMRLDSLVRVSLPLYLYPRMLGYAVRLSQRAGGRHDALAPFGQSTSILPTLGTKPAISNVALRDERVFRPSVFPSGRTN</sequence>
<protein>
    <submittedName>
        <fullName evidence="1">Uncharacterized protein</fullName>
    </submittedName>
</protein>
<dbReference type="Proteomes" id="UP001234178">
    <property type="component" value="Unassembled WGS sequence"/>
</dbReference>
<proteinExistence type="predicted"/>
<dbReference type="EMBL" id="JAOYFB010000003">
    <property type="protein sequence ID" value="KAK4012039.1"/>
    <property type="molecule type" value="Genomic_DNA"/>
</dbReference>
<evidence type="ECO:0000313" key="2">
    <source>
        <dbReference type="Proteomes" id="UP001234178"/>
    </source>
</evidence>
<keyword evidence="2" id="KW-1185">Reference proteome</keyword>